<proteinExistence type="inferred from homology"/>
<keyword evidence="5 9" id="KW-0798">TonB box</keyword>
<evidence type="ECO:0000256" key="10">
    <source>
        <dbReference type="SAM" id="SignalP"/>
    </source>
</evidence>
<organism evidence="13 14">
    <name type="scientific">Sphingomonas oleivorans</name>
    <dbReference type="NCBI Taxonomy" id="1735121"/>
    <lineage>
        <taxon>Bacteria</taxon>
        <taxon>Pseudomonadati</taxon>
        <taxon>Pseudomonadota</taxon>
        <taxon>Alphaproteobacteria</taxon>
        <taxon>Sphingomonadales</taxon>
        <taxon>Sphingomonadaceae</taxon>
        <taxon>Sphingomonas</taxon>
    </lineage>
</organism>
<keyword evidence="13" id="KW-0675">Receptor</keyword>
<keyword evidence="4 8" id="KW-0812">Transmembrane</keyword>
<dbReference type="SUPFAM" id="SSF56935">
    <property type="entry name" value="Porins"/>
    <property type="match status" value="1"/>
</dbReference>
<dbReference type="InterPro" id="IPR000531">
    <property type="entry name" value="Beta-barrel_TonB"/>
</dbReference>
<feature type="domain" description="TonB-dependent receptor plug" evidence="12">
    <location>
        <begin position="56"/>
        <end position="159"/>
    </location>
</feature>
<dbReference type="PROSITE" id="PS52016">
    <property type="entry name" value="TONB_DEPENDENT_REC_3"/>
    <property type="match status" value="1"/>
</dbReference>
<dbReference type="EMBL" id="NWBU01000009">
    <property type="protein sequence ID" value="PTQ10825.1"/>
    <property type="molecule type" value="Genomic_DNA"/>
</dbReference>
<dbReference type="Proteomes" id="UP000244162">
    <property type="component" value="Unassembled WGS sequence"/>
</dbReference>
<dbReference type="InterPro" id="IPR012910">
    <property type="entry name" value="Plug_dom"/>
</dbReference>
<keyword evidence="2 8" id="KW-0813">Transport</keyword>
<dbReference type="Gene3D" id="2.170.130.10">
    <property type="entry name" value="TonB-dependent receptor, plug domain"/>
    <property type="match status" value="1"/>
</dbReference>
<comment type="subcellular location">
    <subcellularLocation>
        <location evidence="1 8">Cell outer membrane</location>
        <topology evidence="1 8">Multi-pass membrane protein</topology>
    </subcellularLocation>
</comment>
<dbReference type="PANTHER" id="PTHR30069:SF40">
    <property type="entry name" value="TONB-DEPENDENT RECEPTOR NMB0964-RELATED"/>
    <property type="match status" value="1"/>
</dbReference>
<feature type="signal peptide" evidence="10">
    <location>
        <begin position="1"/>
        <end position="22"/>
    </location>
</feature>
<evidence type="ECO:0000256" key="5">
    <source>
        <dbReference type="ARBA" id="ARBA00023077"/>
    </source>
</evidence>
<dbReference type="RefSeq" id="WP_107967849.1">
    <property type="nucleotide sequence ID" value="NZ_NWBU01000009.1"/>
</dbReference>
<evidence type="ECO:0000313" key="14">
    <source>
        <dbReference type="Proteomes" id="UP000244162"/>
    </source>
</evidence>
<dbReference type="Pfam" id="PF07715">
    <property type="entry name" value="Plug"/>
    <property type="match status" value="1"/>
</dbReference>
<reference evidence="13 14" key="1">
    <citation type="submission" date="2017-09" db="EMBL/GenBank/DDBJ databases">
        <title>Sphingomonas panjinensis sp.nov., isolated from oil-contaminated soil.</title>
        <authorList>
            <person name="Wang L."/>
            <person name="Chen L."/>
        </authorList>
    </citation>
    <scope>NUCLEOTIDE SEQUENCE [LARGE SCALE GENOMIC DNA]</scope>
    <source>
        <strain evidence="13 14">FW-11</strain>
    </source>
</reference>
<keyword evidence="7 8" id="KW-0998">Cell outer membrane</keyword>
<dbReference type="PANTHER" id="PTHR30069">
    <property type="entry name" value="TONB-DEPENDENT OUTER MEMBRANE RECEPTOR"/>
    <property type="match status" value="1"/>
</dbReference>
<evidence type="ECO:0000259" key="12">
    <source>
        <dbReference type="Pfam" id="PF07715"/>
    </source>
</evidence>
<dbReference type="GO" id="GO:0015344">
    <property type="term" value="F:siderophore uptake transmembrane transporter activity"/>
    <property type="evidence" value="ECO:0007669"/>
    <property type="project" value="TreeGrafter"/>
</dbReference>
<evidence type="ECO:0000313" key="13">
    <source>
        <dbReference type="EMBL" id="PTQ10825.1"/>
    </source>
</evidence>
<evidence type="ECO:0000259" key="11">
    <source>
        <dbReference type="Pfam" id="PF00593"/>
    </source>
</evidence>
<keyword evidence="3 8" id="KW-1134">Transmembrane beta strand</keyword>
<dbReference type="InterPro" id="IPR037066">
    <property type="entry name" value="Plug_dom_sf"/>
</dbReference>
<sequence length="706" mass="74624">MKSTCFFAAGVALAALASPTFAQQQQQQAAGTGDYHAAPPQDIVVTAAPFARNVADILSGTSVLTGEALTRTIRPTIGETLAKLPGVSATSFGPNASRPILRGFQGERVRILTDGIGSFDASNTSVDHAVVINPLTSDRIEVLRGPASLLYGSSAIGGVVNVIDSRIPTHVPDEPIHIDAIGSYGSAANERSGSGAIQVPVGDKIVLHADGSYSKTGDLETGGHILSPALRAEAAASDDPEIAALADLKGKLPNSSARTWEVAGGAALITEGGNLGFSVSRYDSLYAVPIRYSLEPGAEAEAVRIDVKQTRADLRGEVETGGGLLDRIRLRAGFADYQHSELEEDGAVGTTFFNKSIESRLEFVQAERGGWRGAFGGQLFIRDFDVIGEEAFVPRNETLQAGLFTLQSFDIGALRAELGGRYEHSKVSADASEQIGNPDISRSFDAFSGSAGASLAVAPGLRLGLNVSRTERAPSAEELFANGPHAGTQSFELGNPGFSKEKSWGVEGTLRFAGDGYNLALSGYHSWFSDYIYDAQMPQAVCEAAVAPGREIDLPCFQYNQADARYYGFEAEASARVAQIGGYAINLDGVADYVHAKINSVGPAPRIPPLRLLGGIEAQGDMAQGRIELEHVFEQDRVTSFETPTGGYTMVNASVSLKPFGPNNGSSLILSANNIFDVVARRHASFLKDHAPLAGRDLRVTARFAF</sequence>
<feature type="domain" description="TonB-dependent receptor-like beta-barrel" evidence="11">
    <location>
        <begin position="271"/>
        <end position="675"/>
    </location>
</feature>
<dbReference type="Pfam" id="PF00593">
    <property type="entry name" value="TonB_dep_Rec_b-barrel"/>
    <property type="match status" value="1"/>
</dbReference>
<evidence type="ECO:0000256" key="2">
    <source>
        <dbReference type="ARBA" id="ARBA00022448"/>
    </source>
</evidence>
<dbReference type="GO" id="GO:0009279">
    <property type="term" value="C:cell outer membrane"/>
    <property type="evidence" value="ECO:0007669"/>
    <property type="project" value="UniProtKB-SubCell"/>
</dbReference>
<dbReference type="AlphaFoldDB" id="A0A2T5FXG3"/>
<name>A0A2T5FXG3_9SPHN</name>
<dbReference type="InterPro" id="IPR036942">
    <property type="entry name" value="Beta-barrel_TonB_sf"/>
</dbReference>
<keyword evidence="10" id="KW-0732">Signal</keyword>
<gene>
    <name evidence="13" type="ORF">CLG96_10530</name>
</gene>
<evidence type="ECO:0000256" key="8">
    <source>
        <dbReference type="PROSITE-ProRule" id="PRU01360"/>
    </source>
</evidence>
<keyword evidence="14" id="KW-1185">Reference proteome</keyword>
<evidence type="ECO:0000256" key="7">
    <source>
        <dbReference type="ARBA" id="ARBA00023237"/>
    </source>
</evidence>
<dbReference type="GO" id="GO:0044718">
    <property type="term" value="P:siderophore transmembrane transport"/>
    <property type="evidence" value="ECO:0007669"/>
    <property type="project" value="TreeGrafter"/>
</dbReference>
<evidence type="ECO:0000256" key="6">
    <source>
        <dbReference type="ARBA" id="ARBA00023136"/>
    </source>
</evidence>
<evidence type="ECO:0000256" key="4">
    <source>
        <dbReference type="ARBA" id="ARBA00022692"/>
    </source>
</evidence>
<evidence type="ECO:0000256" key="9">
    <source>
        <dbReference type="RuleBase" id="RU003357"/>
    </source>
</evidence>
<accession>A0A2T5FXG3</accession>
<evidence type="ECO:0000256" key="1">
    <source>
        <dbReference type="ARBA" id="ARBA00004571"/>
    </source>
</evidence>
<evidence type="ECO:0000256" key="3">
    <source>
        <dbReference type="ARBA" id="ARBA00022452"/>
    </source>
</evidence>
<comment type="similarity">
    <text evidence="8 9">Belongs to the TonB-dependent receptor family.</text>
</comment>
<dbReference type="InterPro" id="IPR039426">
    <property type="entry name" value="TonB-dep_rcpt-like"/>
</dbReference>
<comment type="caution">
    <text evidence="13">The sequence shown here is derived from an EMBL/GenBank/DDBJ whole genome shotgun (WGS) entry which is preliminary data.</text>
</comment>
<keyword evidence="6 8" id="KW-0472">Membrane</keyword>
<feature type="chain" id="PRO_5015773555" evidence="10">
    <location>
        <begin position="23"/>
        <end position="706"/>
    </location>
</feature>
<protein>
    <submittedName>
        <fullName evidence="13">TonB-dependent receptor</fullName>
    </submittedName>
</protein>
<dbReference type="Gene3D" id="2.40.170.20">
    <property type="entry name" value="TonB-dependent receptor, beta-barrel domain"/>
    <property type="match status" value="1"/>
</dbReference>
<dbReference type="OrthoDB" id="9795928at2"/>